<keyword evidence="6 9" id="KW-0863">Zinc-finger</keyword>
<dbReference type="Proteomes" id="UP001159364">
    <property type="component" value="Linkage Group LG05"/>
</dbReference>
<keyword evidence="12" id="KW-0812">Transmembrane</keyword>
<dbReference type="GO" id="GO:0061630">
    <property type="term" value="F:ubiquitin protein ligase activity"/>
    <property type="evidence" value="ECO:0007669"/>
    <property type="project" value="UniProtKB-EC"/>
</dbReference>
<keyword evidence="12" id="KW-1133">Transmembrane helix</keyword>
<protein>
    <recommendedName>
        <fullName evidence="3">RING-type E3 ubiquitin transferase</fullName>
        <ecNumber evidence="3">2.3.2.27</ecNumber>
    </recommendedName>
</protein>
<keyword evidence="5" id="KW-0479">Metal-binding</keyword>
<evidence type="ECO:0000256" key="3">
    <source>
        <dbReference type="ARBA" id="ARBA00012483"/>
    </source>
</evidence>
<dbReference type="Gene3D" id="3.30.40.10">
    <property type="entry name" value="Zinc/RING finger domain, C3HC4 (zinc finger)"/>
    <property type="match status" value="1"/>
</dbReference>
<dbReference type="EMBL" id="JAIWQS010000005">
    <property type="protein sequence ID" value="KAJ8765696.1"/>
    <property type="molecule type" value="Genomic_DNA"/>
</dbReference>
<dbReference type="GO" id="GO:0008270">
    <property type="term" value="F:zinc ion binding"/>
    <property type="evidence" value="ECO:0007669"/>
    <property type="project" value="UniProtKB-KW"/>
</dbReference>
<dbReference type="InterPro" id="IPR044600">
    <property type="entry name" value="ATL1/ATL16-like"/>
</dbReference>
<feature type="coiled-coil region" evidence="10">
    <location>
        <begin position="355"/>
        <end position="382"/>
    </location>
</feature>
<dbReference type="SMART" id="SM00184">
    <property type="entry name" value="RING"/>
    <property type="match status" value="1"/>
</dbReference>
<evidence type="ECO:0000256" key="4">
    <source>
        <dbReference type="ARBA" id="ARBA00022679"/>
    </source>
</evidence>
<evidence type="ECO:0000313" key="15">
    <source>
        <dbReference type="Proteomes" id="UP001159364"/>
    </source>
</evidence>
<dbReference type="EC" id="2.3.2.27" evidence="3"/>
<evidence type="ECO:0000256" key="11">
    <source>
        <dbReference type="SAM" id="MobiDB-lite"/>
    </source>
</evidence>
<evidence type="ECO:0000256" key="5">
    <source>
        <dbReference type="ARBA" id="ARBA00022723"/>
    </source>
</evidence>
<comment type="caution">
    <text evidence="14">The sequence shown here is derived from an EMBL/GenBank/DDBJ whole genome shotgun (WGS) entry which is preliminary data.</text>
</comment>
<feature type="domain" description="RING-type" evidence="13">
    <location>
        <begin position="186"/>
        <end position="228"/>
    </location>
</feature>
<keyword evidence="8" id="KW-0862">Zinc</keyword>
<comment type="pathway">
    <text evidence="2">Protein modification; protein ubiquitination.</text>
</comment>
<dbReference type="GO" id="GO:0016567">
    <property type="term" value="P:protein ubiquitination"/>
    <property type="evidence" value="ECO:0007669"/>
    <property type="project" value="InterPro"/>
</dbReference>
<evidence type="ECO:0000256" key="1">
    <source>
        <dbReference type="ARBA" id="ARBA00000900"/>
    </source>
</evidence>
<evidence type="ECO:0000256" key="8">
    <source>
        <dbReference type="ARBA" id="ARBA00022833"/>
    </source>
</evidence>
<dbReference type="AlphaFoldDB" id="A0AAV8TFU5"/>
<evidence type="ECO:0000259" key="13">
    <source>
        <dbReference type="PROSITE" id="PS50089"/>
    </source>
</evidence>
<evidence type="ECO:0000256" key="12">
    <source>
        <dbReference type="SAM" id="Phobius"/>
    </source>
</evidence>
<dbReference type="InterPro" id="IPR001841">
    <property type="entry name" value="Znf_RING"/>
</dbReference>
<proteinExistence type="predicted"/>
<reference evidence="14 15" key="1">
    <citation type="submission" date="2021-09" db="EMBL/GenBank/DDBJ databases">
        <title>Genomic insights and catalytic innovation underlie evolution of tropane alkaloids biosynthesis.</title>
        <authorList>
            <person name="Wang Y.-J."/>
            <person name="Tian T."/>
            <person name="Huang J.-P."/>
            <person name="Huang S.-X."/>
        </authorList>
    </citation>
    <scope>NUCLEOTIDE SEQUENCE [LARGE SCALE GENOMIC DNA]</scope>
    <source>
        <strain evidence="14">KIB-2018</strain>
        <tissue evidence="14">Leaf</tissue>
    </source>
</reference>
<accession>A0AAV8TFU5</accession>
<sequence>MESELSNLVVPRKMLSSYDTIFCTIPCNPYLNHDGKCWGPCFKVCPSVCKILLVNEFSFPDPSTIPPPSSSRHVRYMIPKSKDVSHNHLIKTSLIITGCTLGAIILFAMLCTLFKIYYSRRMNSRVMSRARVFFGSQNSFFDGDQGAVVDHPIWYINTIGLEQSLIDSIAVFKYKKDEGLIEGTECSVCLNEFEEDESLRLLSNCKHAFHLPCIDTWLRTHKNCPLCRAPILCETSDDQAALSIPTSSGLSSSEESQMENSVNNSGSIRIREVGDGTSEVRSEDNNVIALPVADESVVRNSKMDSFLNVFRSHSRVLSDLVDTREAAETETETQPVRRSVSLDLASASAIHSSVALKKEENLDSQLEQLKNLESKRASKRTSSGNSSFRKLIKSSSNGISLHKGPVSMKRSFSLGLK</sequence>
<dbReference type="CDD" id="cd16461">
    <property type="entry name" value="RING-H2_EL5-like"/>
    <property type="match status" value="1"/>
</dbReference>
<evidence type="ECO:0000256" key="6">
    <source>
        <dbReference type="ARBA" id="ARBA00022771"/>
    </source>
</evidence>
<evidence type="ECO:0000256" key="10">
    <source>
        <dbReference type="SAM" id="Coils"/>
    </source>
</evidence>
<dbReference type="PROSITE" id="PS50089">
    <property type="entry name" value="ZF_RING_2"/>
    <property type="match status" value="1"/>
</dbReference>
<keyword evidence="7" id="KW-0833">Ubl conjugation pathway</keyword>
<evidence type="ECO:0000313" key="14">
    <source>
        <dbReference type="EMBL" id="KAJ8765696.1"/>
    </source>
</evidence>
<dbReference type="Pfam" id="PF13639">
    <property type="entry name" value="zf-RING_2"/>
    <property type="match status" value="1"/>
</dbReference>
<dbReference type="PANTHER" id="PTHR46913">
    <property type="entry name" value="RING-H2 FINGER PROTEIN ATL16"/>
    <property type="match status" value="1"/>
</dbReference>
<dbReference type="InterPro" id="IPR013083">
    <property type="entry name" value="Znf_RING/FYVE/PHD"/>
</dbReference>
<feature type="compositionally biased region" description="Low complexity" evidence="11">
    <location>
        <begin position="244"/>
        <end position="259"/>
    </location>
</feature>
<keyword evidence="4" id="KW-0808">Transferase</keyword>
<feature type="transmembrane region" description="Helical" evidence="12">
    <location>
        <begin position="94"/>
        <end position="118"/>
    </location>
</feature>
<evidence type="ECO:0000256" key="7">
    <source>
        <dbReference type="ARBA" id="ARBA00022786"/>
    </source>
</evidence>
<feature type="region of interest" description="Disordered" evidence="11">
    <location>
        <begin position="244"/>
        <end position="266"/>
    </location>
</feature>
<keyword evidence="10" id="KW-0175">Coiled coil</keyword>
<keyword evidence="15" id="KW-1185">Reference proteome</keyword>
<gene>
    <name evidence="14" type="ORF">K2173_014818</name>
</gene>
<organism evidence="14 15">
    <name type="scientific">Erythroxylum novogranatense</name>
    <dbReference type="NCBI Taxonomy" id="1862640"/>
    <lineage>
        <taxon>Eukaryota</taxon>
        <taxon>Viridiplantae</taxon>
        <taxon>Streptophyta</taxon>
        <taxon>Embryophyta</taxon>
        <taxon>Tracheophyta</taxon>
        <taxon>Spermatophyta</taxon>
        <taxon>Magnoliopsida</taxon>
        <taxon>eudicotyledons</taxon>
        <taxon>Gunneridae</taxon>
        <taxon>Pentapetalae</taxon>
        <taxon>rosids</taxon>
        <taxon>fabids</taxon>
        <taxon>Malpighiales</taxon>
        <taxon>Erythroxylaceae</taxon>
        <taxon>Erythroxylum</taxon>
    </lineage>
</organism>
<dbReference type="SUPFAM" id="SSF57850">
    <property type="entry name" value="RING/U-box"/>
    <property type="match status" value="1"/>
</dbReference>
<dbReference type="PANTHER" id="PTHR46913:SF19">
    <property type="entry name" value="RING-TYPE E3 UBIQUITIN TRANSFERASE"/>
    <property type="match status" value="1"/>
</dbReference>
<name>A0AAV8TFU5_9ROSI</name>
<comment type="catalytic activity">
    <reaction evidence="1">
        <text>S-ubiquitinyl-[E2 ubiquitin-conjugating enzyme]-L-cysteine + [acceptor protein]-L-lysine = [E2 ubiquitin-conjugating enzyme]-L-cysteine + N(6)-ubiquitinyl-[acceptor protein]-L-lysine.</text>
        <dbReference type="EC" id="2.3.2.27"/>
    </reaction>
</comment>
<evidence type="ECO:0000256" key="2">
    <source>
        <dbReference type="ARBA" id="ARBA00004906"/>
    </source>
</evidence>
<evidence type="ECO:0000256" key="9">
    <source>
        <dbReference type="PROSITE-ProRule" id="PRU00175"/>
    </source>
</evidence>
<keyword evidence="12" id="KW-0472">Membrane</keyword>